<accession>A0A7W7CCG8</accession>
<organism evidence="1 2">
    <name type="scientific">Crossiella cryophila</name>
    <dbReference type="NCBI Taxonomy" id="43355"/>
    <lineage>
        <taxon>Bacteria</taxon>
        <taxon>Bacillati</taxon>
        <taxon>Actinomycetota</taxon>
        <taxon>Actinomycetes</taxon>
        <taxon>Pseudonocardiales</taxon>
        <taxon>Pseudonocardiaceae</taxon>
        <taxon>Crossiella</taxon>
    </lineage>
</organism>
<name>A0A7W7CCG8_9PSEU</name>
<dbReference type="EMBL" id="JACHMH010000001">
    <property type="protein sequence ID" value="MBB4678627.1"/>
    <property type="molecule type" value="Genomic_DNA"/>
</dbReference>
<evidence type="ECO:0000313" key="2">
    <source>
        <dbReference type="Proteomes" id="UP000533598"/>
    </source>
</evidence>
<protein>
    <submittedName>
        <fullName evidence="1">Uncharacterized protein</fullName>
    </submittedName>
</protein>
<comment type="caution">
    <text evidence="1">The sequence shown here is derived from an EMBL/GenBank/DDBJ whole genome shotgun (WGS) entry which is preliminary data.</text>
</comment>
<reference evidence="1 2" key="1">
    <citation type="submission" date="2020-08" db="EMBL/GenBank/DDBJ databases">
        <title>Sequencing the genomes of 1000 actinobacteria strains.</title>
        <authorList>
            <person name="Klenk H.-P."/>
        </authorList>
    </citation>
    <scope>NUCLEOTIDE SEQUENCE [LARGE SCALE GENOMIC DNA]</scope>
    <source>
        <strain evidence="1 2">DSM 44230</strain>
    </source>
</reference>
<dbReference type="AlphaFoldDB" id="A0A7W7CCG8"/>
<evidence type="ECO:0000313" key="1">
    <source>
        <dbReference type="EMBL" id="MBB4678627.1"/>
    </source>
</evidence>
<proteinExistence type="predicted"/>
<gene>
    <name evidence="1" type="ORF">HNR67_004745</name>
</gene>
<sequence>MRIWTARPANAEIEAVVRRYVGHLQAEEFVAAAEIVDCDQKQIRHVVNALWRGSVEADSLKYQEEDDLDPWDEDFSWLRELQLQEPTWNPGHGHVWVAFTYRGRKLEVELAFWFQQTDAGWILNPPGTYW</sequence>
<keyword evidence="2" id="KW-1185">Reference proteome</keyword>
<dbReference type="Proteomes" id="UP000533598">
    <property type="component" value="Unassembled WGS sequence"/>
</dbReference>
<dbReference type="RefSeq" id="WP_185004479.1">
    <property type="nucleotide sequence ID" value="NZ_BAAAUI010000010.1"/>
</dbReference>